<organism evidence="3 4">
    <name type="scientific">Nocardia panacis</name>
    <dbReference type="NCBI Taxonomy" id="2340916"/>
    <lineage>
        <taxon>Bacteria</taxon>
        <taxon>Bacillati</taxon>
        <taxon>Actinomycetota</taxon>
        <taxon>Actinomycetes</taxon>
        <taxon>Mycobacteriales</taxon>
        <taxon>Nocardiaceae</taxon>
        <taxon>Nocardia</taxon>
    </lineage>
</organism>
<dbReference type="InterPro" id="IPR024047">
    <property type="entry name" value="MM3350-like_sf"/>
</dbReference>
<dbReference type="OrthoDB" id="9816539at2"/>
<reference evidence="3 4" key="1">
    <citation type="submission" date="2018-09" db="EMBL/GenBank/DDBJ databases">
        <title>YIM PH21274 draft genome.</title>
        <authorList>
            <person name="Miao C."/>
        </authorList>
    </citation>
    <scope>NUCLEOTIDE SEQUENCE [LARGE SCALE GENOMIC DNA]</scope>
    <source>
        <strain evidence="3 4">YIM PH 21724</strain>
    </source>
</reference>
<gene>
    <name evidence="3" type="ORF">D5S18_15615</name>
</gene>
<comment type="caution">
    <text evidence="3">The sequence shown here is derived from an EMBL/GenBank/DDBJ whole genome shotgun (WGS) entry which is preliminary data.</text>
</comment>
<feature type="region of interest" description="Disordered" evidence="1">
    <location>
        <begin position="1"/>
        <end position="25"/>
    </location>
</feature>
<dbReference type="Proteomes" id="UP000266677">
    <property type="component" value="Unassembled WGS sequence"/>
</dbReference>
<protein>
    <submittedName>
        <fullName evidence="3">Plasmid pRiA4b ORF-3 family protein</fullName>
    </submittedName>
</protein>
<feature type="domain" description="Plasmid pRiA4b Orf3-like" evidence="2">
    <location>
        <begin position="31"/>
        <end position="197"/>
    </location>
</feature>
<dbReference type="Gene3D" id="3.10.290.30">
    <property type="entry name" value="MM3350-like"/>
    <property type="match status" value="1"/>
</dbReference>
<evidence type="ECO:0000313" key="4">
    <source>
        <dbReference type="Proteomes" id="UP000266677"/>
    </source>
</evidence>
<keyword evidence="4" id="KW-1185">Reference proteome</keyword>
<feature type="compositionally biased region" description="Basic residues" evidence="1">
    <location>
        <begin position="7"/>
        <end position="24"/>
    </location>
</feature>
<dbReference type="PANTHER" id="PTHR41878">
    <property type="entry name" value="LEXA REPRESSOR-RELATED"/>
    <property type="match status" value="1"/>
</dbReference>
<evidence type="ECO:0000259" key="2">
    <source>
        <dbReference type="Pfam" id="PF07929"/>
    </source>
</evidence>
<dbReference type="Pfam" id="PF07929">
    <property type="entry name" value="PRiA4_ORF3"/>
    <property type="match status" value="1"/>
</dbReference>
<accession>A0A3A4KZB1</accession>
<dbReference type="InterPro" id="IPR012912">
    <property type="entry name" value="Plasmid_pRiA4b_Orf3-like"/>
</dbReference>
<name>A0A3A4KZB1_9NOCA</name>
<dbReference type="PANTHER" id="PTHR41878:SF1">
    <property type="entry name" value="TNPR PROTEIN"/>
    <property type="match status" value="1"/>
</dbReference>
<dbReference type="AlphaFoldDB" id="A0A3A4KZB1"/>
<evidence type="ECO:0000256" key="1">
    <source>
        <dbReference type="SAM" id="MobiDB-lite"/>
    </source>
</evidence>
<dbReference type="EMBL" id="QZFU01000019">
    <property type="protein sequence ID" value="RJO74857.1"/>
    <property type="molecule type" value="Genomic_DNA"/>
</dbReference>
<dbReference type="RefSeq" id="WP_120041594.1">
    <property type="nucleotide sequence ID" value="NZ_QZFU01000019.1"/>
</dbReference>
<proteinExistence type="predicted"/>
<sequence length="474" mass="53290">MNDDHRHEKRRHLRAVTPSRRRPRRDTTVTYRVHIDLGDTQPPLWRRLDLSSDLFLDELHEVIQTAFGWTDSHLHQFGSGPSYYDPLTEYYLCPYMTEDDDQPGVPEEQVRLDEVLQQPDDALFYCYDFGDDWQHTITLETVLPRSTDAPPAICLDGQRPGPPEDCGGIEGYELVAAAADPADSRHAAALTEFHDMFGAESDPSTHPPTVFDIDRINRVLAGFVRRSVTDEIAANLPPVLAALVDAAHGMLRRELLILISRARLDAPVPVDTTVAERVLCRYRRLLDHVGDGVKLTAAGYLPPKVVQALYDEMDMRDGWIGKGNREDQTYPVLSLRESAQALGLLRKHRGQLLPTVKARALHDDPVGLWRYIADHAPRLCKEPYQQHGGLLYLLALTGADDDPQGFVRDSLPALGWMIDIRSFDAAVRDATRPVRDLLEHLNLLTWRQGVYPSTQIPNTDAAEFARAILGGLSK</sequence>
<evidence type="ECO:0000313" key="3">
    <source>
        <dbReference type="EMBL" id="RJO74857.1"/>
    </source>
</evidence>
<dbReference type="SUPFAM" id="SSF159941">
    <property type="entry name" value="MM3350-like"/>
    <property type="match status" value="1"/>
</dbReference>